<evidence type="ECO:0000313" key="7">
    <source>
        <dbReference type="EMBL" id="GMR36680.1"/>
    </source>
</evidence>
<dbReference type="InterPro" id="IPR052804">
    <property type="entry name" value="UEC_component"/>
</dbReference>
<dbReference type="PROSITE" id="PS50089">
    <property type="entry name" value="ZF_RING_2"/>
    <property type="match status" value="1"/>
</dbReference>
<keyword evidence="1" id="KW-0479">Metal-binding</keyword>
<evidence type="ECO:0000313" key="8">
    <source>
        <dbReference type="Proteomes" id="UP001328107"/>
    </source>
</evidence>
<dbReference type="GO" id="GO:0006511">
    <property type="term" value="P:ubiquitin-dependent protein catabolic process"/>
    <property type="evidence" value="ECO:0007669"/>
    <property type="project" value="TreeGrafter"/>
</dbReference>
<organism evidence="7 8">
    <name type="scientific">Pristionchus mayeri</name>
    <dbReference type="NCBI Taxonomy" id="1317129"/>
    <lineage>
        <taxon>Eukaryota</taxon>
        <taxon>Metazoa</taxon>
        <taxon>Ecdysozoa</taxon>
        <taxon>Nematoda</taxon>
        <taxon>Chromadorea</taxon>
        <taxon>Rhabditida</taxon>
        <taxon>Rhabditina</taxon>
        <taxon>Diplogasteromorpha</taxon>
        <taxon>Diplogasteroidea</taxon>
        <taxon>Neodiplogasteridae</taxon>
        <taxon>Pristionchus</taxon>
    </lineage>
</organism>
<evidence type="ECO:0000256" key="4">
    <source>
        <dbReference type="PROSITE-ProRule" id="PRU00175"/>
    </source>
</evidence>
<dbReference type="GO" id="GO:0008270">
    <property type="term" value="F:zinc ion binding"/>
    <property type="evidence" value="ECO:0007669"/>
    <property type="project" value="UniProtKB-KW"/>
</dbReference>
<evidence type="ECO:0000256" key="1">
    <source>
        <dbReference type="ARBA" id="ARBA00022723"/>
    </source>
</evidence>
<dbReference type="SMART" id="SM00184">
    <property type="entry name" value="RING"/>
    <property type="match status" value="1"/>
</dbReference>
<proteinExistence type="predicted"/>
<dbReference type="EMBL" id="BTRK01000002">
    <property type="protein sequence ID" value="GMR36680.1"/>
    <property type="molecule type" value="Genomic_DNA"/>
</dbReference>
<evidence type="ECO:0000259" key="6">
    <source>
        <dbReference type="PROSITE" id="PS50089"/>
    </source>
</evidence>
<feature type="compositionally biased region" description="Low complexity" evidence="5">
    <location>
        <begin position="13"/>
        <end position="27"/>
    </location>
</feature>
<name>A0AAN5CAD5_9BILA</name>
<evidence type="ECO:0000256" key="3">
    <source>
        <dbReference type="ARBA" id="ARBA00022833"/>
    </source>
</evidence>
<evidence type="ECO:0000256" key="2">
    <source>
        <dbReference type="ARBA" id="ARBA00022771"/>
    </source>
</evidence>
<gene>
    <name evidence="7" type="ORF">PMAYCL1PPCAC_06875</name>
</gene>
<dbReference type="InterPro" id="IPR001841">
    <property type="entry name" value="Znf_RING"/>
</dbReference>
<sequence>MGNCLPLMGGNHSTPSSSSSSHPVPSSYTNPLALPHNSSYVNNLYERNSRSEIPNESEQMSQEQSNRVKSLLAQIPAISYRKEMGESECAICMCNLDAGERVRYLPCMHKFHVECVDDWLIRSFNCPSCLEPVDSTMLSSFTAHNTLKLSEIASSSASN</sequence>
<feature type="region of interest" description="Disordered" evidence="5">
    <location>
        <begin position="1"/>
        <end position="28"/>
    </location>
</feature>
<keyword evidence="8" id="KW-1185">Reference proteome</keyword>
<dbReference type="GO" id="GO:0061630">
    <property type="term" value="F:ubiquitin protein ligase activity"/>
    <property type="evidence" value="ECO:0007669"/>
    <property type="project" value="TreeGrafter"/>
</dbReference>
<keyword evidence="2 4" id="KW-0863">Zinc-finger</keyword>
<dbReference type="SUPFAM" id="SSF57850">
    <property type="entry name" value="RING/U-box"/>
    <property type="match status" value="1"/>
</dbReference>
<evidence type="ECO:0000256" key="5">
    <source>
        <dbReference type="SAM" id="MobiDB-lite"/>
    </source>
</evidence>
<dbReference type="Proteomes" id="UP001328107">
    <property type="component" value="Unassembled WGS sequence"/>
</dbReference>
<dbReference type="PANTHER" id="PTHR46359">
    <property type="entry name" value="GEO07743P1"/>
    <property type="match status" value="1"/>
</dbReference>
<keyword evidence="3" id="KW-0862">Zinc</keyword>
<dbReference type="Pfam" id="PF13639">
    <property type="entry name" value="zf-RING_2"/>
    <property type="match status" value="1"/>
</dbReference>
<dbReference type="PANTHER" id="PTHR46359:SF2">
    <property type="entry name" value="GEO07743P1"/>
    <property type="match status" value="1"/>
</dbReference>
<dbReference type="InterPro" id="IPR013083">
    <property type="entry name" value="Znf_RING/FYVE/PHD"/>
</dbReference>
<dbReference type="GO" id="GO:0000151">
    <property type="term" value="C:ubiquitin ligase complex"/>
    <property type="evidence" value="ECO:0007669"/>
    <property type="project" value="TreeGrafter"/>
</dbReference>
<dbReference type="AlphaFoldDB" id="A0AAN5CAD5"/>
<comment type="caution">
    <text evidence="7">The sequence shown here is derived from an EMBL/GenBank/DDBJ whole genome shotgun (WGS) entry which is preliminary data.</text>
</comment>
<dbReference type="Gene3D" id="3.30.40.10">
    <property type="entry name" value="Zinc/RING finger domain, C3HC4 (zinc finger)"/>
    <property type="match status" value="1"/>
</dbReference>
<accession>A0AAN5CAD5</accession>
<feature type="domain" description="RING-type" evidence="6">
    <location>
        <begin position="89"/>
        <end position="129"/>
    </location>
</feature>
<dbReference type="CDD" id="cd16468">
    <property type="entry name" value="RING-H2_RNF11"/>
    <property type="match status" value="1"/>
</dbReference>
<dbReference type="InterPro" id="IPR042981">
    <property type="entry name" value="RNF11_RING-H2"/>
</dbReference>
<reference evidence="8" key="1">
    <citation type="submission" date="2022-10" db="EMBL/GenBank/DDBJ databases">
        <title>Genome assembly of Pristionchus species.</title>
        <authorList>
            <person name="Yoshida K."/>
            <person name="Sommer R.J."/>
        </authorList>
    </citation>
    <scope>NUCLEOTIDE SEQUENCE [LARGE SCALE GENOMIC DNA]</scope>
    <source>
        <strain evidence="8">RS5460</strain>
    </source>
</reference>
<protein>
    <recommendedName>
        <fullName evidence="6">RING-type domain-containing protein</fullName>
    </recommendedName>
</protein>